<keyword evidence="1" id="KW-0732">Signal</keyword>
<protein>
    <submittedName>
        <fullName evidence="2">Uncharacterized protein</fullName>
    </submittedName>
</protein>
<evidence type="ECO:0000256" key="1">
    <source>
        <dbReference type="SAM" id="SignalP"/>
    </source>
</evidence>
<evidence type="ECO:0000313" key="2">
    <source>
        <dbReference type="EMBL" id="GEP05023.1"/>
    </source>
</evidence>
<accession>A0A512J529</accession>
<evidence type="ECO:0000313" key="4">
    <source>
        <dbReference type="Proteomes" id="UP000321960"/>
    </source>
</evidence>
<dbReference type="Proteomes" id="UP000321960">
    <property type="component" value="Unassembled WGS sequence"/>
</dbReference>
<gene>
    <name evidence="3" type="ORF">GCM10007888_40800</name>
    <name evidence="2" type="ORF">MOX02_30610</name>
</gene>
<dbReference type="Proteomes" id="UP001156856">
    <property type="component" value="Unassembled WGS sequence"/>
</dbReference>
<reference evidence="5" key="2">
    <citation type="journal article" date="2019" name="Int. J. Syst. Evol. Microbiol.">
        <title>The Global Catalogue of Microorganisms (GCM) 10K type strain sequencing project: providing services to taxonomists for standard genome sequencing and annotation.</title>
        <authorList>
            <consortium name="The Broad Institute Genomics Platform"/>
            <consortium name="The Broad Institute Genome Sequencing Center for Infectious Disease"/>
            <person name="Wu L."/>
            <person name="Ma J."/>
        </authorList>
    </citation>
    <scope>NUCLEOTIDE SEQUENCE [LARGE SCALE GENOMIC DNA]</scope>
    <source>
        <strain evidence="5">NBRC 107715</strain>
    </source>
</reference>
<organism evidence="2 4">
    <name type="scientific">Methylobacterium oxalidis</name>
    <dbReference type="NCBI Taxonomy" id="944322"/>
    <lineage>
        <taxon>Bacteria</taxon>
        <taxon>Pseudomonadati</taxon>
        <taxon>Pseudomonadota</taxon>
        <taxon>Alphaproteobacteria</taxon>
        <taxon>Hyphomicrobiales</taxon>
        <taxon>Methylobacteriaceae</taxon>
        <taxon>Methylobacterium</taxon>
    </lineage>
</organism>
<name>A0A512J529_9HYPH</name>
<evidence type="ECO:0000313" key="3">
    <source>
        <dbReference type="EMBL" id="GLS65698.1"/>
    </source>
</evidence>
<dbReference type="EMBL" id="BJZU01000061">
    <property type="protein sequence ID" value="GEP05023.1"/>
    <property type="molecule type" value="Genomic_DNA"/>
</dbReference>
<comment type="caution">
    <text evidence="2">The sequence shown here is derived from an EMBL/GenBank/DDBJ whole genome shotgun (WGS) entry which is preliminary data.</text>
</comment>
<reference evidence="2 4" key="3">
    <citation type="submission" date="2019-07" db="EMBL/GenBank/DDBJ databases">
        <title>Whole genome shotgun sequence of Methylobacterium oxalidis NBRC 107715.</title>
        <authorList>
            <person name="Hosoyama A."/>
            <person name="Uohara A."/>
            <person name="Ohji S."/>
            <person name="Ichikawa N."/>
        </authorList>
    </citation>
    <scope>NUCLEOTIDE SEQUENCE [LARGE SCALE GENOMIC DNA]</scope>
    <source>
        <strain evidence="2 4">NBRC 107715</strain>
    </source>
</reference>
<dbReference type="AlphaFoldDB" id="A0A512J529"/>
<evidence type="ECO:0000313" key="5">
    <source>
        <dbReference type="Proteomes" id="UP001156856"/>
    </source>
</evidence>
<reference evidence="3" key="1">
    <citation type="journal article" date="2014" name="Int. J. Syst. Evol. Microbiol.">
        <title>Complete genome of a new Firmicutes species belonging to the dominant human colonic microbiota ('Ruminococcus bicirculans') reveals two chromosomes and a selective capacity to utilize plant glucans.</title>
        <authorList>
            <consortium name="NISC Comparative Sequencing Program"/>
            <person name="Wegmann U."/>
            <person name="Louis P."/>
            <person name="Goesmann A."/>
            <person name="Henrissat B."/>
            <person name="Duncan S.H."/>
            <person name="Flint H.J."/>
        </authorList>
    </citation>
    <scope>NUCLEOTIDE SEQUENCE</scope>
    <source>
        <strain evidence="3">NBRC 107715</strain>
    </source>
</reference>
<feature type="chain" id="PRO_5021961955" evidence="1">
    <location>
        <begin position="25"/>
        <end position="125"/>
    </location>
</feature>
<dbReference type="EMBL" id="BSPK01000076">
    <property type="protein sequence ID" value="GLS65698.1"/>
    <property type="molecule type" value="Genomic_DNA"/>
</dbReference>
<feature type="signal peptide" evidence="1">
    <location>
        <begin position="1"/>
        <end position="24"/>
    </location>
</feature>
<keyword evidence="5" id="KW-1185">Reference proteome</keyword>
<proteinExistence type="predicted"/>
<reference evidence="3" key="4">
    <citation type="submission" date="2023-01" db="EMBL/GenBank/DDBJ databases">
        <title>Draft genome sequence of Methylobacterium oxalidis strain NBRC 107715.</title>
        <authorList>
            <person name="Sun Q."/>
            <person name="Mori K."/>
        </authorList>
    </citation>
    <scope>NUCLEOTIDE SEQUENCE</scope>
    <source>
        <strain evidence="3">NBRC 107715</strain>
    </source>
</reference>
<dbReference type="RefSeq" id="WP_174804931.1">
    <property type="nucleotide sequence ID" value="NZ_BJZU01000061.1"/>
</dbReference>
<sequence>MMHGTVRGMILTGLVASLVTPLTAQEGPPGAPSPAERQRNNAAKLAGLVAFVDASCPDLKGDPDKLRMAVTRLGVDPAELNQGDLHLRARAYTEIYQKDAEASCKRAVETFGEAGKAIPGLIVRK</sequence>